<dbReference type="AlphaFoldDB" id="B2IEL1"/>
<dbReference type="RefSeq" id="WP_012386367.1">
    <property type="nucleotide sequence ID" value="NC_010581.1"/>
</dbReference>
<name>B2IEL1_BEII9</name>
<reference evidence="7" key="1">
    <citation type="submission" date="2008-03" db="EMBL/GenBank/DDBJ databases">
        <title>Complete sequence of chromosome of Beijerinckia indica subsp. indica ATCC 9039.</title>
        <authorList>
            <consortium name="US DOE Joint Genome Institute"/>
            <person name="Copeland A."/>
            <person name="Lucas S."/>
            <person name="Lapidus A."/>
            <person name="Glavina del Rio T."/>
            <person name="Dalin E."/>
            <person name="Tice H."/>
            <person name="Bruce D."/>
            <person name="Goodwin L."/>
            <person name="Pitluck S."/>
            <person name="LaButti K."/>
            <person name="Schmutz J."/>
            <person name="Larimer F."/>
            <person name="Land M."/>
            <person name="Hauser L."/>
            <person name="Kyrpides N."/>
            <person name="Mikhailova N."/>
            <person name="Dunfield P.F."/>
            <person name="Dedysh S.N."/>
            <person name="Liesack W."/>
            <person name="Saw J.H."/>
            <person name="Alam M."/>
            <person name="Chen Y."/>
            <person name="Murrell J.C."/>
            <person name="Richardson P."/>
        </authorList>
    </citation>
    <scope>NUCLEOTIDE SEQUENCE [LARGE SCALE GENOMIC DNA]</scope>
    <source>
        <strain evidence="7">ATCC 9039 / DSM 1715 / NCIMB 8712</strain>
    </source>
</reference>
<dbReference type="GO" id="GO:0043190">
    <property type="term" value="C:ATP-binding cassette (ABC) transporter complex"/>
    <property type="evidence" value="ECO:0007669"/>
    <property type="project" value="InterPro"/>
</dbReference>
<evidence type="ECO:0000259" key="5">
    <source>
        <dbReference type="Pfam" id="PF00496"/>
    </source>
</evidence>
<evidence type="ECO:0000256" key="3">
    <source>
        <dbReference type="ARBA" id="ARBA00022448"/>
    </source>
</evidence>
<dbReference type="PANTHER" id="PTHR30290">
    <property type="entry name" value="PERIPLASMIC BINDING COMPONENT OF ABC TRANSPORTER"/>
    <property type="match status" value="1"/>
</dbReference>
<dbReference type="HOGENOM" id="CLU_017028_0_3_5"/>
<protein>
    <submittedName>
        <fullName evidence="6">Extracellular solute-binding protein family 5</fullName>
    </submittedName>
</protein>
<dbReference type="GO" id="GO:0015833">
    <property type="term" value="P:peptide transport"/>
    <property type="evidence" value="ECO:0007669"/>
    <property type="project" value="TreeGrafter"/>
</dbReference>
<dbReference type="Gene3D" id="3.10.105.10">
    <property type="entry name" value="Dipeptide-binding Protein, Domain 3"/>
    <property type="match status" value="1"/>
</dbReference>
<dbReference type="CDD" id="cd08504">
    <property type="entry name" value="PBP2_OppA"/>
    <property type="match status" value="1"/>
</dbReference>
<dbReference type="PANTHER" id="PTHR30290:SF10">
    <property type="entry name" value="PERIPLASMIC OLIGOPEPTIDE-BINDING PROTEIN-RELATED"/>
    <property type="match status" value="1"/>
</dbReference>
<dbReference type="PIRSF" id="PIRSF002741">
    <property type="entry name" value="MppA"/>
    <property type="match status" value="1"/>
</dbReference>
<dbReference type="eggNOG" id="COG4166">
    <property type="taxonomic scope" value="Bacteria"/>
</dbReference>
<reference evidence="6 7" key="2">
    <citation type="journal article" date="2010" name="J. Bacteriol.">
        <title>Complete genome sequence of Beijerinckia indica subsp. indica.</title>
        <authorList>
            <person name="Tamas I."/>
            <person name="Dedysh S.N."/>
            <person name="Liesack W."/>
            <person name="Stott M.B."/>
            <person name="Alam M."/>
            <person name="Murrell J.C."/>
            <person name="Dunfield P.F."/>
        </authorList>
    </citation>
    <scope>NUCLEOTIDE SEQUENCE [LARGE SCALE GENOMIC DNA]</scope>
    <source>
        <strain evidence="7">ATCC 9039 / DSM 1715 / NCIMB 8712</strain>
    </source>
</reference>
<sequence>MNVSIQQAQSFGTHGRTLARRLLIKLLLLAGLIVPFPPPIQAEPATTAQIWQRGELGDPGSLDPHKATTVIEGHVLAELYEGLVILDAEGRLQPGVASHWCVSEDRRVYRFHLRPDAQWSNGDKVTAQDFVYAFRRLMDPKTGAPYANILYTLKNAEKVNKGQLPVEALGVQAPADDRLEITLDEPVPYLLAQLTHVTAKPLHRRSIETYGSDFVHPGHLVTNGPFMLAEFSPNDRLVLVKNPHHYDAARIGLDKEIFYPLEDRSAALRRFLAGEIQSYSDVPVDQIRFVRRTLGDQFKLAPNLGTYYYALDTRRPPFDDIRVRKALSMVIDRDFLAERIWGGTMEPGYSFVPPGIESYGTPAELAFKDKTPIEREDEAKKLLAEAGFGPSGKTLTVEIRYNISENHRATAVAVADMWKQIGVETTLVASDATSHYAFMHERRPFNVLRYGWFADFPDAENFLFLAESGNKGLNISSFSNETYDSLMRDAAQEDDATRRTALLHQAEALLLAEGPYVPLLIFKSKNLISPKLRGWHTNALDVHRGRYISIAP</sequence>
<evidence type="ECO:0000313" key="6">
    <source>
        <dbReference type="EMBL" id="ACB97019.1"/>
    </source>
</evidence>
<dbReference type="STRING" id="395963.Bind_3462"/>
<dbReference type="Proteomes" id="UP000001695">
    <property type="component" value="Chromosome"/>
</dbReference>
<accession>B2IEL1</accession>
<dbReference type="FunFam" id="3.90.76.10:FF:000001">
    <property type="entry name" value="Oligopeptide ABC transporter substrate-binding protein"/>
    <property type="match status" value="1"/>
</dbReference>
<dbReference type="KEGG" id="bid:Bind_3462"/>
<dbReference type="OrthoDB" id="9803988at2"/>
<proteinExistence type="inferred from homology"/>
<dbReference type="Gene3D" id="3.40.190.10">
    <property type="entry name" value="Periplasmic binding protein-like II"/>
    <property type="match status" value="1"/>
</dbReference>
<dbReference type="GO" id="GO:1904680">
    <property type="term" value="F:peptide transmembrane transporter activity"/>
    <property type="evidence" value="ECO:0007669"/>
    <property type="project" value="TreeGrafter"/>
</dbReference>
<dbReference type="EMBL" id="CP001016">
    <property type="protein sequence ID" value="ACB97019.1"/>
    <property type="molecule type" value="Genomic_DNA"/>
</dbReference>
<evidence type="ECO:0000256" key="2">
    <source>
        <dbReference type="ARBA" id="ARBA00005695"/>
    </source>
</evidence>
<keyword evidence="4" id="KW-0732">Signal</keyword>
<dbReference type="Gene3D" id="3.90.76.10">
    <property type="entry name" value="Dipeptide-binding Protein, Domain 1"/>
    <property type="match status" value="1"/>
</dbReference>
<dbReference type="GO" id="GO:0030288">
    <property type="term" value="C:outer membrane-bounded periplasmic space"/>
    <property type="evidence" value="ECO:0007669"/>
    <property type="project" value="UniProtKB-ARBA"/>
</dbReference>
<keyword evidence="3" id="KW-0813">Transport</keyword>
<evidence type="ECO:0000313" key="7">
    <source>
        <dbReference type="Proteomes" id="UP000001695"/>
    </source>
</evidence>
<keyword evidence="7" id="KW-1185">Reference proteome</keyword>
<dbReference type="Pfam" id="PF00496">
    <property type="entry name" value="SBP_bac_5"/>
    <property type="match status" value="1"/>
</dbReference>
<evidence type="ECO:0000256" key="1">
    <source>
        <dbReference type="ARBA" id="ARBA00004418"/>
    </source>
</evidence>
<dbReference type="SUPFAM" id="SSF53850">
    <property type="entry name" value="Periplasmic binding protein-like II"/>
    <property type="match status" value="1"/>
</dbReference>
<comment type="subcellular location">
    <subcellularLocation>
        <location evidence="1">Periplasm</location>
    </subcellularLocation>
</comment>
<dbReference type="InterPro" id="IPR000914">
    <property type="entry name" value="SBP_5_dom"/>
</dbReference>
<comment type="similarity">
    <text evidence="2">Belongs to the bacterial solute-binding protein 5 family.</text>
</comment>
<dbReference type="InterPro" id="IPR039424">
    <property type="entry name" value="SBP_5"/>
</dbReference>
<dbReference type="InterPro" id="IPR030678">
    <property type="entry name" value="Peptide/Ni-bd"/>
</dbReference>
<feature type="domain" description="Solute-binding protein family 5" evidence="5">
    <location>
        <begin position="92"/>
        <end position="470"/>
    </location>
</feature>
<gene>
    <name evidence="6" type="ordered locus">Bind_3462</name>
</gene>
<evidence type="ECO:0000256" key="4">
    <source>
        <dbReference type="ARBA" id="ARBA00022729"/>
    </source>
</evidence>
<organism evidence="6 7">
    <name type="scientific">Beijerinckia indica subsp. indica (strain ATCC 9039 / DSM 1715 / NCIMB 8712)</name>
    <dbReference type="NCBI Taxonomy" id="395963"/>
    <lineage>
        <taxon>Bacteria</taxon>
        <taxon>Pseudomonadati</taxon>
        <taxon>Pseudomonadota</taxon>
        <taxon>Alphaproteobacteria</taxon>
        <taxon>Hyphomicrobiales</taxon>
        <taxon>Beijerinckiaceae</taxon>
        <taxon>Beijerinckia</taxon>
    </lineage>
</organism>